<keyword evidence="1" id="KW-0479">Metal-binding</keyword>
<dbReference type="PANTHER" id="PTHR28498:SF1">
    <property type="entry name" value="ZINC FINGER SWIM DOMAIN-CONTAINING PROTEIN 7"/>
    <property type="match status" value="1"/>
</dbReference>
<keyword evidence="1" id="KW-0863">Zinc-finger</keyword>
<comment type="caution">
    <text evidence="3">The sequence shown here is derived from an EMBL/GenBank/DDBJ whole genome shotgun (WGS) entry which is preliminary data.</text>
</comment>
<dbReference type="Proteomes" id="UP001221757">
    <property type="component" value="Unassembled WGS sequence"/>
</dbReference>
<keyword evidence="4" id="KW-1185">Reference proteome</keyword>
<evidence type="ECO:0000259" key="2">
    <source>
        <dbReference type="PROSITE" id="PS50966"/>
    </source>
</evidence>
<evidence type="ECO:0000313" key="4">
    <source>
        <dbReference type="Proteomes" id="UP001221757"/>
    </source>
</evidence>
<dbReference type="GO" id="GO:0000724">
    <property type="term" value="P:double-strand break repair via homologous recombination"/>
    <property type="evidence" value="ECO:0007669"/>
    <property type="project" value="TreeGrafter"/>
</dbReference>
<evidence type="ECO:0000256" key="1">
    <source>
        <dbReference type="PROSITE-ProRule" id="PRU00325"/>
    </source>
</evidence>
<dbReference type="EMBL" id="JARKIE010000013">
    <property type="protein sequence ID" value="KAJ7703247.1"/>
    <property type="molecule type" value="Genomic_DNA"/>
</dbReference>
<dbReference type="PROSITE" id="PS50966">
    <property type="entry name" value="ZF_SWIM"/>
    <property type="match status" value="1"/>
</dbReference>
<name>A0AAD7E297_MYCRO</name>
<evidence type="ECO:0000313" key="3">
    <source>
        <dbReference type="EMBL" id="KAJ7703247.1"/>
    </source>
</evidence>
<feature type="domain" description="SWIM-type" evidence="2">
    <location>
        <begin position="69"/>
        <end position="112"/>
    </location>
</feature>
<dbReference type="InterPro" id="IPR007527">
    <property type="entry name" value="Znf_SWIM"/>
</dbReference>
<dbReference type="GO" id="GO:0008270">
    <property type="term" value="F:zinc ion binding"/>
    <property type="evidence" value="ECO:0007669"/>
    <property type="project" value="UniProtKB-KW"/>
</dbReference>
<gene>
    <name evidence="3" type="ORF">B0H17DRAFT_1003772</name>
</gene>
<dbReference type="GO" id="GO:0097196">
    <property type="term" value="C:Shu complex"/>
    <property type="evidence" value="ECO:0007669"/>
    <property type="project" value="TreeGrafter"/>
</dbReference>
<protein>
    <recommendedName>
        <fullName evidence="2">SWIM-type domain-containing protein</fullName>
    </recommendedName>
</protein>
<dbReference type="Pfam" id="PF04434">
    <property type="entry name" value="SWIM"/>
    <property type="match status" value="1"/>
</dbReference>
<organism evidence="3 4">
    <name type="scientific">Mycena rosella</name>
    <name type="common">Pink bonnet</name>
    <name type="synonym">Agaricus rosellus</name>
    <dbReference type="NCBI Taxonomy" id="1033263"/>
    <lineage>
        <taxon>Eukaryota</taxon>
        <taxon>Fungi</taxon>
        <taxon>Dikarya</taxon>
        <taxon>Basidiomycota</taxon>
        <taxon>Agaricomycotina</taxon>
        <taxon>Agaricomycetes</taxon>
        <taxon>Agaricomycetidae</taxon>
        <taxon>Agaricales</taxon>
        <taxon>Marasmiineae</taxon>
        <taxon>Mycenaceae</taxon>
        <taxon>Mycena</taxon>
    </lineage>
</organism>
<keyword evidence="1" id="KW-0862">Zinc</keyword>
<reference evidence="3" key="1">
    <citation type="submission" date="2023-03" db="EMBL/GenBank/DDBJ databases">
        <title>Massive genome expansion in bonnet fungi (Mycena s.s.) driven by repeated elements and novel gene families across ecological guilds.</title>
        <authorList>
            <consortium name="Lawrence Berkeley National Laboratory"/>
            <person name="Harder C.B."/>
            <person name="Miyauchi S."/>
            <person name="Viragh M."/>
            <person name="Kuo A."/>
            <person name="Thoen E."/>
            <person name="Andreopoulos B."/>
            <person name="Lu D."/>
            <person name="Skrede I."/>
            <person name="Drula E."/>
            <person name="Henrissat B."/>
            <person name="Morin E."/>
            <person name="Kohler A."/>
            <person name="Barry K."/>
            <person name="LaButti K."/>
            <person name="Morin E."/>
            <person name="Salamov A."/>
            <person name="Lipzen A."/>
            <person name="Mereny Z."/>
            <person name="Hegedus B."/>
            <person name="Baldrian P."/>
            <person name="Stursova M."/>
            <person name="Weitz H."/>
            <person name="Taylor A."/>
            <person name="Grigoriev I.V."/>
            <person name="Nagy L.G."/>
            <person name="Martin F."/>
            <person name="Kauserud H."/>
        </authorList>
    </citation>
    <scope>NUCLEOTIDE SEQUENCE</scope>
    <source>
        <strain evidence="3">CBHHK067</strain>
    </source>
</reference>
<dbReference type="AlphaFoldDB" id="A0AAD7E297"/>
<sequence>MSALSCYAESVIVSLGAEHLTDHSLLNLQAIFPRNLVLAALDLIDRQTVLKCIGPARHHYEVLGSTAIYRVFLNLPGPISTYCTCPAFTYLVLSSESHLMCKHILATRLAVQMARCVERPLSEDELASMIMQEYS</sequence>
<dbReference type="PANTHER" id="PTHR28498">
    <property type="entry name" value="ZINC FINGER SWIM DOMAIN-CONTAINING PROTEIN 7"/>
    <property type="match status" value="1"/>
</dbReference>
<accession>A0AAD7E297</accession>
<proteinExistence type="predicted"/>